<dbReference type="Proteomes" id="UP000182466">
    <property type="component" value="Unassembled WGS sequence"/>
</dbReference>
<reference evidence="3 4" key="1">
    <citation type="submission" date="2016-10" db="EMBL/GenBank/DDBJ databases">
        <authorList>
            <person name="de Groot N.N."/>
        </authorList>
    </citation>
    <scope>NUCLEOTIDE SEQUENCE [LARGE SCALE GENOMIC DNA]</scope>
    <source>
        <strain evidence="3 4">CGMCC 1.10959</strain>
    </source>
</reference>
<protein>
    <recommendedName>
        <fullName evidence="5">UrcA family protein</fullName>
    </recommendedName>
</protein>
<dbReference type="AlphaFoldDB" id="A0A1I7C051"/>
<name>A0A1I7C051_9RHOB</name>
<keyword evidence="2" id="KW-0732">Signal</keyword>
<evidence type="ECO:0000256" key="2">
    <source>
        <dbReference type="SAM" id="SignalP"/>
    </source>
</evidence>
<feature type="signal peptide" evidence="2">
    <location>
        <begin position="1"/>
        <end position="25"/>
    </location>
</feature>
<evidence type="ECO:0000313" key="3">
    <source>
        <dbReference type="EMBL" id="SFT92806.1"/>
    </source>
</evidence>
<evidence type="ECO:0008006" key="5">
    <source>
        <dbReference type="Google" id="ProtNLM"/>
    </source>
</evidence>
<organism evidence="3 4">
    <name type="scientific">Sedimentitalea nanhaiensis</name>
    <dbReference type="NCBI Taxonomy" id="999627"/>
    <lineage>
        <taxon>Bacteria</taxon>
        <taxon>Pseudomonadati</taxon>
        <taxon>Pseudomonadota</taxon>
        <taxon>Alphaproteobacteria</taxon>
        <taxon>Rhodobacterales</taxon>
        <taxon>Paracoccaceae</taxon>
        <taxon>Sedimentitalea</taxon>
    </lineage>
</organism>
<evidence type="ECO:0000256" key="1">
    <source>
        <dbReference type="SAM" id="MobiDB-lite"/>
    </source>
</evidence>
<accession>A0A1I7C051</accession>
<feature type="region of interest" description="Disordered" evidence="1">
    <location>
        <begin position="118"/>
        <end position="143"/>
    </location>
</feature>
<dbReference type="RefSeq" id="WP_027262784.1">
    <property type="nucleotide sequence ID" value="NZ_FPAW01000013.1"/>
</dbReference>
<gene>
    <name evidence="3" type="ORF">SAMN05216236_11368</name>
</gene>
<sequence>MKIVLHGLCIAVAAGSLSLSGGAVSAQALYTVILPAGEFGSKNYTEVVTSNIAAAQAFCAEIDNDSYKVDCLAERLGEIAKEIPKDSDYAEVRQILADTSKQLSDLAKANRDPNQVRGRAVSKGEIPVSTSRPLNPVKPSSLPDVNRQARAILDNTQTLLLRSAESSESKALQYSRIADALGSSKVLLRSA</sequence>
<dbReference type="EMBL" id="FPAW01000013">
    <property type="protein sequence ID" value="SFT92806.1"/>
    <property type="molecule type" value="Genomic_DNA"/>
</dbReference>
<proteinExistence type="predicted"/>
<feature type="chain" id="PRO_5010198738" description="UrcA family protein" evidence="2">
    <location>
        <begin position="26"/>
        <end position="191"/>
    </location>
</feature>
<keyword evidence="4" id="KW-1185">Reference proteome</keyword>
<dbReference type="OrthoDB" id="7876121at2"/>
<evidence type="ECO:0000313" key="4">
    <source>
        <dbReference type="Proteomes" id="UP000182466"/>
    </source>
</evidence>
<dbReference type="eggNOG" id="ENOG5032RSN">
    <property type="taxonomic scope" value="Bacteria"/>
</dbReference>